<organism evidence="8 9">
    <name type="scientific">Desulfatibacillum alkenivorans DSM 16219</name>
    <dbReference type="NCBI Taxonomy" id="1121393"/>
    <lineage>
        <taxon>Bacteria</taxon>
        <taxon>Pseudomonadati</taxon>
        <taxon>Thermodesulfobacteriota</taxon>
        <taxon>Desulfobacteria</taxon>
        <taxon>Desulfobacterales</taxon>
        <taxon>Desulfatibacillaceae</taxon>
        <taxon>Desulfatibacillum</taxon>
    </lineage>
</organism>
<gene>
    <name evidence="8" type="ORF">SAMN02745216_02931</name>
</gene>
<dbReference type="SMART" id="SM00283">
    <property type="entry name" value="MA"/>
    <property type="match status" value="1"/>
</dbReference>
<feature type="coiled-coil region" evidence="4">
    <location>
        <begin position="151"/>
        <end position="185"/>
    </location>
</feature>
<dbReference type="PROSITE" id="PS50885">
    <property type="entry name" value="HAMP"/>
    <property type="match status" value="1"/>
</dbReference>
<dbReference type="InterPro" id="IPR003660">
    <property type="entry name" value="HAMP_dom"/>
</dbReference>
<accession>A0A1M6PWS2</accession>
<dbReference type="AlphaFoldDB" id="A0A1M6PWS2"/>
<dbReference type="GO" id="GO:0007165">
    <property type="term" value="P:signal transduction"/>
    <property type="evidence" value="ECO:0007669"/>
    <property type="project" value="UniProtKB-KW"/>
</dbReference>
<feature type="transmembrane region" description="Helical" evidence="5">
    <location>
        <begin position="336"/>
        <end position="356"/>
    </location>
</feature>
<keyword evidence="5" id="KW-0472">Membrane</keyword>
<feature type="coiled-coil region" evidence="4">
    <location>
        <begin position="298"/>
        <end position="325"/>
    </location>
</feature>
<comment type="similarity">
    <text evidence="2">Belongs to the methyl-accepting chemotaxis (MCP) protein family.</text>
</comment>
<dbReference type="RefSeq" id="WP_073476915.1">
    <property type="nucleotide sequence ID" value="NZ_FQZU01000018.1"/>
</dbReference>
<evidence type="ECO:0000256" key="3">
    <source>
        <dbReference type="PROSITE-ProRule" id="PRU00284"/>
    </source>
</evidence>
<dbReference type="OrthoDB" id="2489132at2"/>
<evidence type="ECO:0000256" key="2">
    <source>
        <dbReference type="ARBA" id="ARBA00029447"/>
    </source>
</evidence>
<dbReference type="Pfam" id="PF00672">
    <property type="entry name" value="HAMP"/>
    <property type="match status" value="1"/>
</dbReference>
<feature type="domain" description="HAMP" evidence="7">
    <location>
        <begin position="358"/>
        <end position="412"/>
    </location>
</feature>
<dbReference type="PANTHER" id="PTHR32089">
    <property type="entry name" value="METHYL-ACCEPTING CHEMOTAXIS PROTEIN MCPB"/>
    <property type="match status" value="1"/>
</dbReference>
<keyword evidence="4" id="KW-0175">Coiled coil</keyword>
<dbReference type="Proteomes" id="UP000183994">
    <property type="component" value="Unassembled WGS sequence"/>
</dbReference>
<dbReference type="SMART" id="SM00304">
    <property type="entry name" value="HAMP"/>
    <property type="match status" value="1"/>
</dbReference>
<evidence type="ECO:0000256" key="5">
    <source>
        <dbReference type="SAM" id="Phobius"/>
    </source>
</evidence>
<keyword evidence="9" id="KW-1185">Reference proteome</keyword>
<dbReference type="Pfam" id="PF00015">
    <property type="entry name" value="MCPsignal"/>
    <property type="match status" value="1"/>
</dbReference>
<dbReference type="EMBL" id="FQZU01000018">
    <property type="protein sequence ID" value="SHK12367.1"/>
    <property type="molecule type" value="Genomic_DNA"/>
</dbReference>
<feature type="domain" description="Methyl-accepting transducer" evidence="6">
    <location>
        <begin position="417"/>
        <end position="653"/>
    </location>
</feature>
<dbReference type="SUPFAM" id="SSF58104">
    <property type="entry name" value="Methyl-accepting chemotaxis protein (MCP) signaling domain"/>
    <property type="match status" value="1"/>
</dbReference>
<evidence type="ECO:0000256" key="4">
    <source>
        <dbReference type="SAM" id="Coils"/>
    </source>
</evidence>
<evidence type="ECO:0000259" key="7">
    <source>
        <dbReference type="PROSITE" id="PS50885"/>
    </source>
</evidence>
<reference evidence="9" key="1">
    <citation type="submission" date="2016-11" db="EMBL/GenBank/DDBJ databases">
        <authorList>
            <person name="Varghese N."/>
            <person name="Submissions S."/>
        </authorList>
    </citation>
    <scope>NUCLEOTIDE SEQUENCE [LARGE SCALE GENOMIC DNA]</scope>
    <source>
        <strain evidence="9">DSM 16219</strain>
    </source>
</reference>
<evidence type="ECO:0000313" key="8">
    <source>
        <dbReference type="EMBL" id="SHK12367.1"/>
    </source>
</evidence>
<dbReference type="STRING" id="1121393.SAMN02745216_02931"/>
<proteinExistence type="inferred from homology"/>
<protein>
    <submittedName>
        <fullName evidence="8">Methyl-accepting chemotaxis protein</fullName>
    </submittedName>
</protein>
<dbReference type="GO" id="GO:0016020">
    <property type="term" value="C:membrane"/>
    <property type="evidence" value="ECO:0007669"/>
    <property type="project" value="InterPro"/>
</dbReference>
<dbReference type="Gene3D" id="1.10.287.950">
    <property type="entry name" value="Methyl-accepting chemotaxis protein"/>
    <property type="match status" value="1"/>
</dbReference>
<dbReference type="InterPro" id="IPR004089">
    <property type="entry name" value="MCPsignal_dom"/>
</dbReference>
<dbReference type="PROSITE" id="PS50111">
    <property type="entry name" value="CHEMOTAXIS_TRANSDUC_2"/>
    <property type="match status" value="1"/>
</dbReference>
<evidence type="ECO:0000313" key="9">
    <source>
        <dbReference type="Proteomes" id="UP000183994"/>
    </source>
</evidence>
<evidence type="ECO:0000256" key="1">
    <source>
        <dbReference type="ARBA" id="ARBA00023224"/>
    </source>
</evidence>
<keyword evidence="1 3" id="KW-0807">Transducer</keyword>
<dbReference type="PANTHER" id="PTHR32089:SF112">
    <property type="entry name" value="LYSOZYME-LIKE PROTEIN-RELATED"/>
    <property type="match status" value="1"/>
</dbReference>
<keyword evidence="5" id="KW-1133">Transmembrane helix</keyword>
<dbReference type="CDD" id="cd06225">
    <property type="entry name" value="HAMP"/>
    <property type="match status" value="1"/>
</dbReference>
<sequence length="689" mass="75370">MFLSKIRLSSIGRRITFLTFMGLLLMGVIAGMNGVLNLRKTTATRVERMSHAITLNVVESMKLEERFMNNPNPETLSELEGLSKSISSATEGIQKRATGKAGNPLWVDIKHTLQGTWQAAMGGDAGPTVEELSKAIEVSLKEHAENFDKAAENTQQIVKDENALAAQAEQESQALKDFIASINQKEVQLMMSGGKTLDPALAGLRDEAKDLLRATEQVLAHVRALVYMHVDRGEEQEKEYMARRRETLDNFKLHVTNTINGLAAMPKQEYADLAEKFSAAKDEFLALEAAIIDKCIKKKQLAIELQGTRKRVREAAEKIAEHTEKSIFMSESIQHAVGYTVVFTGLGFMILLGFAVHRSIVKPVRMVVEGLKNISEGEGDLTVRLTIKDDSEMGELAKYFNLFIEKQHTMINRISEAAQSLGAYTVEVTSTASQLAASAAEETTSVSEVTTTTEEVKQTVALSSEKAEMVAQESDAMSQVSQAGIDVTTRASDGMAAIMEEMEYIAQSIIKLSEQTQSIEEIINAVTELSNQSDLLSVNASIEAAKAGEFGKGFAVVAQEVKNLAHQSRESANQVRRILQEIHKATDEAVMAAERGAKAVEAGKSLSLESGKAIEELTQSIEHSVRSAAQIASSCRQQLAGMEQLDMAMRSISVSSGQNLDSSKRLEELTKGLRDLGYALESETKRFKL</sequence>
<evidence type="ECO:0000259" key="6">
    <source>
        <dbReference type="PROSITE" id="PS50111"/>
    </source>
</evidence>
<name>A0A1M6PWS2_9BACT</name>
<keyword evidence="5" id="KW-0812">Transmembrane</keyword>